<dbReference type="HAMAP" id="MF_01343_B">
    <property type="entry name" value="Ribosomal_uS15_B"/>
    <property type="match status" value="1"/>
</dbReference>
<dbReference type="GO" id="GO:0006412">
    <property type="term" value="P:translation"/>
    <property type="evidence" value="ECO:0007669"/>
    <property type="project" value="InterPro"/>
</dbReference>
<evidence type="ECO:0000256" key="2">
    <source>
        <dbReference type="ARBA" id="ARBA00023274"/>
    </source>
</evidence>
<dbReference type="PANTHER" id="PTHR23321:SF26">
    <property type="entry name" value="SMALL RIBOSOMAL SUBUNIT PROTEIN US15M"/>
    <property type="match status" value="1"/>
</dbReference>
<dbReference type="Gene3D" id="1.10.287.10">
    <property type="entry name" value="S15/NS1, RNA-binding"/>
    <property type="match status" value="1"/>
</dbReference>
<dbReference type="Pfam" id="PF00312">
    <property type="entry name" value="Ribosomal_S15"/>
    <property type="match status" value="1"/>
</dbReference>
<keyword evidence="2" id="KW-0687">Ribonucleoprotein</keyword>
<dbReference type="PANTHER" id="PTHR23321">
    <property type="entry name" value="RIBOSOMAL PROTEIN S15, BACTERIAL AND ORGANELLAR"/>
    <property type="match status" value="1"/>
</dbReference>
<dbReference type="GO" id="GO:0003735">
    <property type="term" value="F:structural constituent of ribosome"/>
    <property type="evidence" value="ECO:0007669"/>
    <property type="project" value="InterPro"/>
</dbReference>
<dbReference type="Gene3D" id="6.10.250.3130">
    <property type="match status" value="1"/>
</dbReference>
<dbReference type="SUPFAM" id="SSF47060">
    <property type="entry name" value="S15/NS1 RNA-binding domain"/>
    <property type="match status" value="1"/>
</dbReference>
<dbReference type="GO" id="GO:0022627">
    <property type="term" value="C:cytosolic small ribosomal subunit"/>
    <property type="evidence" value="ECO:0007669"/>
    <property type="project" value="TreeGrafter"/>
</dbReference>
<proteinExistence type="inferred from homology"/>
<gene>
    <name evidence="3" type="ORF">METZ01_LOCUS175115</name>
</gene>
<accession>A0A382C999</accession>
<sequence length="87" mass="10268">MDRADKEAVIAEYRVHDNDTGSTESQVAILTSRINELTQHLREHNHDESTRRGLLKLVGKRRRLLRYLNTEDVNRYRSLIARLGLRR</sequence>
<evidence type="ECO:0000256" key="1">
    <source>
        <dbReference type="ARBA" id="ARBA00022980"/>
    </source>
</evidence>
<dbReference type="PROSITE" id="PS00362">
    <property type="entry name" value="RIBOSOMAL_S15"/>
    <property type="match status" value="1"/>
</dbReference>
<dbReference type="InterPro" id="IPR009068">
    <property type="entry name" value="uS15_NS1_RNA-bd_sf"/>
</dbReference>
<dbReference type="AlphaFoldDB" id="A0A382C999"/>
<dbReference type="InterPro" id="IPR005290">
    <property type="entry name" value="Ribosomal_uS15_bac-type"/>
</dbReference>
<name>A0A382C999_9ZZZZ</name>
<evidence type="ECO:0008006" key="4">
    <source>
        <dbReference type="Google" id="ProtNLM"/>
    </source>
</evidence>
<dbReference type="SMART" id="SM01387">
    <property type="entry name" value="Ribosomal_S15"/>
    <property type="match status" value="1"/>
</dbReference>
<dbReference type="InterPro" id="IPR000589">
    <property type="entry name" value="Ribosomal_uS15"/>
</dbReference>
<protein>
    <recommendedName>
        <fullName evidence="4">30S ribosomal protein S15</fullName>
    </recommendedName>
</protein>
<dbReference type="FunFam" id="1.10.287.10:FF:000002">
    <property type="entry name" value="30S ribosomal protein S15"/>
    <property type="match status" value="1"/>
</dbReference>
<dbReference type="EMBL" id="UINC01033262">
    <property type="protein sequence ID" value="SVB22261.1"/>
    <property type="molecule type" value="Genomic_DNA"/>
</dbReference>
<keyword evidence="1" id="KW-0689">Ribosomal protein</keyword>
<dbReference type="NCBIfam" id="TIGR00952">
    <property type="entry name" value="S15_bact"/>
    <property type="match status" value="1"/>
</dbReference>
<dbReference type="CDD" id="cd00353">
    <property type="entry name" value="Ribosomal_S15p_S13e"/>
    <property type="match status" value="1"/>
</dbReference>
<reference evidence="3" key="1">
    <citation type="submission" date="2018-05" db="EMBL/GenBank/DDBJ databases">
        <authorList>
            <person name="Lanie J.A."/>
            <person name="Ng W.-L."/>
            <person name="Kazmierczak K.M."/>
            <person name="Andrzejewski T.M."/>
            <person name="Davidsen T.M."/>
            <person name="Wayne K.J."/>
            <person name="Tettelin H."/>
            <person name="Glass J.I."/>
            <person name="Rusch D."/>
            <person name="Podicherti R."/>
            <person name="Tsui H.-C.T."/>
            <person name="Winkler M.E."/>
        </authorList>
    </citation>
    <scope>NUCLEOTIDE SEQUENCE</scope>
</reference>
<evidence type="ECO:0000313" key="3">
    <source>
        <dbReference type="EMBL" id="SVB22261.1"/>
    </source>
</evidence>
<organism evidence="3">
    <name type="scientific">marine metagenome</name>
    <dbReference type="NCBI Taxonomy" id="408172"/>
    <lineage>
        <taxon>unclassified sequences</taxon>
        <taxon>metagenomes</taxon>
        <taxon>ecological metagenomes</taxon>
    </lineage>
</organism>